<keyword evidence="3" id="KW-1185">Reference proteome</keyword>
<dbReference type="SUPFAM" id="SSF141868">
    <property type="entry name" value="EAL domain-like"/>
    <property type="match status" value="1"/>
</dbReference>
<organism evidence="2 3">
    <name type="scientific">Rhodobacter ferrooxidans</name>
    <dbReference type="NCBI Taxonomy" id="371731"/>
    <lineage>
        <taxon>Bacteria</taxon>
        <taxon>Pseudomonadati</taxon>
        <taxon>Pseudomonadota</taxon>
        <taxon>Alphaproteobacteria</taxon>
        <taxon>Rhodobacterales</taxon>
        <taxon>Rhodobacter group</taxon>
        <taxon>Rhodobacter</taxon>
    </lineage>
</organism>
<dbReference type="CDD" id="cd01948">
    <property type="entry name" value="EAL"/>
    <property type="match status" value="1"/>
</dbReference>
<gene>
    <name evidence="2" type="ORF">Rsw2DRAFT_2217</name>
</gene>
<dbReference type="PROSITE" id="PS50883">
    <property type="entry name" value="EAL"/>
    <property type="match status" value="1"/>
</dbReference>
<sequence length="281" mass="31041">MKAPERKQRLAVAAGDANPLAYVISQNDAETLAMVQAALETRRLRLAFQPVVLAADPDKVAFYEGFIRVLDVTGRVIPARDFMGAIETQELGRLIDCAALEMGLSTLARQTDIRLAINMSARSIGYPRWMKTLKRGLQLSPTIGERLILEITESSAMLVPELVMAFMDDLQREGIAFALDDFGAGFTAFRHLKDFFFDIIKIDGQFIRGIHRDRDNQVLTAALAQIARQFDMFTVAESVETVEDAEYLRSVGIDCLQGYLFGAPTASPGFAIDAKDGQRTG</sequence>
<proteinExistence type="predicted"/>
<dbReference type="PANTHER" id="PTHR33121:SF79">
    <property type="entry name" value="CYCLIC DI-GMP PHOSPHODIESTERASE PDED-RELATED"/>
    <property type="match status" value="1"/>
</dbReference>
<evidence type="ECO:0000259" key="1">
    <source>
        <dbReference type="PROSITE" id="PS50883"/>
    </source>
</evidence>
<evidence type="ECO:0000313" key="2">
    <source>
        <dbReference type="EMBL" id="EEW24810.1"/>
    </source>
</evidence>
<reference evidence="2 3" key="1">
    <citation type="submission" date="2009-08" db="EMBL/GenBank/DDBJ databases">
        <title>The draft genome of Rhodobacter sp. SW2.</title>
        <authorList>
            <consortium name="US DOE Joint Genome Institute (JGI-PGF)"/>
            <person name="Lucas S."/>
            <person name="Copeland A."/>
            <person name="Lapidus A."/>
            <person name="Glavina del Rio T."/>
            <person name="Tice H."/>
            <person name="Bruce D."/>
            <person name="Goodwin L."/>
            <person name="Pitluck S."/>
            <person name="Larimer F."/>
            <person name="Land M.L."/>
            <person name="Hauser L."/>
            <person name="Emerson D."/>
        </authorList>
    </citation>
    <scope>NUCLEOTIDE SEQUENCE [LARGE SCALE GENOMIC DNA]</scope>
    <source>
        <strain evidence="2 3">SW2</strain>
    </source>
</reference>
<dbReference type="InterPro" id="IPR035919">
    <property type="entry name" value="EAL_sf"/>
</dbReference>
<name>C8S2D9_9RHOB</name>
<dbReference type="SMART" id="SM00052">
    <property type="entry name" value="EAL"/>
    <property type="match status" value="1"/>
</dbReference>
<dbReference type="AlphaFoldDB" id="C8S2D9"/>
<dbReference type="RefSeq" id="WP_008030969.1">
    <property type="nucleotide sequence ID" value="NZ_ACYY01000014.1"/>
</dbReference>
<evidence type="ECO:0000313" key="3">
    <source>
        <dbReference type="Proteomes" id="UP000010121"/>
    </source>
</evidence>
<dbReference type="STRING" id="371731.Rsw2DRAFT_2217"/>
<comment type="caution">
    <text evidence="2">The sequence shown here is derived from an EMBL/GenBank/DDBJ whole genome shotgun (WGS) entry which is preliminary data.</text>
</comment>
<dbReference type="PANTHER" id="PTHR33121">
    <property type="entry name" value="CYCLIC DI-GMP PHOSPHODIESTERASE PDEF"/>
    <property type="match status" value="1"/>
</dbReference>
<dbReference type="EMBL" id="ACYY01000014">
    <property type="protein sequence ID" value="EEW24810.1"/>
    <property type="molecule type" value="Genomic_DNA"/>
</dbReference>
<dbReference type="Pfam" id="PF00563">
    <property type="entry name" value="EAL"/>
    <property type="match status" value="1"/>
</dbReference>
<dbReference type="OrthoDB" id="23692at2"/>
<dbReference type="InterPro" id="IPR050706">
    <property type="entry name" value="Cyclic-di-GMP_PDE-like"/>
</dbReference>
<dbReference type="eggNOG" id="COG2200">
    <property type="taxonomic scope" value="Bacteria"/>
</dbReference>
<dbReference type="InterPro" id="IPR001633">
    <property type="entry name" value="EAL_dom"/>
</dbReference>
<dbReference type="GO" id="GO:0071111">
    <property type="term" value="F:cyclic-guanylate-specific phosphodiesterase activity"/>
    <property type="evidence" value="ECO:0007669"/>
    <property type="project" value="InterPro"/>
</dbReference>
<feature type="domain" description="EAL" evidence="1">
    <location>
        <begin position="28"/>
        <end position="278"/>
    </location>
</feature>
<accession>C8S2D9</accession>
<protein>
    <submittedName>
        <fullName evidence="2">Diguanylate phosphodiesterase</fullName>
    </submittedName>
</protein>
<dbReference type="Proteomes" id="UP000010121">
    <property type="component" value="Unassembled WGS sequence"/>
</dbReference>
<dbReference type="Gene3D" id="3.20.20.450">
    <property type="entry name" value="EAL domain"/>
    <property type="match status" value="1"/>
</dbReference>